<organism evidence="1 2">
    <name type="scientific">Agrococcus terreus</name>
    <dbReference type="NCBI Taxonomy" id="574649"/>
    <lineage>
        <taxon>Bacteria</taxon>
        <taxon>Bacillati</taxon>
        <taxon>Actinomycetota</taxon>
        <taxon>Actinomycetes</taxon>
        <taxon>Micrococcales</taxon>
        <taxon>Microbacteriaceae</taxon>
        <taxon>Agrococcus</taxon>
    </lineage>
</organism>
<gene>
    <name evidence="1" type="ORF">GCM10010968_07880</name>
</gene>
<evidence type="ECO:0000313" key="1">
    <source>
        <dbReference type="EMBL" id="GGN80217.1"/>
    </source>
</evidence>
<reference evidence="2" key="1">
    <citation type="journal article" date="2019" name="Int. J. Syst. Evol. Microbiol.">
        <title>The Global Catalogue of Microorganisms (GCM) 10K type strain sequencing project: providing services to taxonomists for standard genome sequencing and annotation.</title>
        <authorList>
            <consortium name="The Broad Institute Genomics Platform"/>
            <consortium name="The Broad Institute Genome Sequencing Center for Infectious Disease"/>
            <person name="Wu L."/>
            <person name="Ma J."/>
        </authorList>
    </citation>
    <scope>NUCLEOTIDE SEQUENCE [LARGE SCALE GENOMIC DNA]</scope>
    <source>
        <strain evidence="2">CGMCC 1.6960</strain>
    </source>
</reference>
<evidence type="ECO:0000313" key="2">
    <source>
        <dbReference type="Proteomes" id="UP000626982"/>
    </source>
</evidence>
<accession>A0ABQ2KEV6</accession>
<dbReference type="RefSeq" id="WP_188716267.1">
    <property type="nucleotide sequence ID" value="NZ_BAABBD010000001.1"/>
</dbReference>
<name>A0ABQ2KEV6_9MICO</name>
<keyword evidence="2" id="KW-1185">Reference proteome</keyword>
<dbReference type="EMBL" id="BMLM01000001">
    <property type="protein sequence ID" value="GGN80217.1"/>
    <property type="molecule type" value="Genomic_DNA"/>
</dbReference>
<proteinExistence type="predicted"/>
<dbReference type="Proteomes" id="UP000626982">
    <property type="component" value="Unassembled WGS sequence"/>
</dbReference>
<protein>
    <submittedName>
        <fullName evidence="1">Uncharacterized protein</fullName>
    </submittedName>
</protein>
<comment type="caution">
    <text evidence="1">The sequence shown here is derived from an EMBL/GenBank/DDBJ whole genome shotgun (WGS) entry which is preliminary data.</text>
</comment>
<sequence length="240" mass="25933">MARAMWIWMQAGTTLDTAALVAHVDAQRVGEAFVSVPWTGPDAETHRCVAALRGRGVRVAALGGDPAWTSGSDAVTWLQRATASFLFDAVHLDIEPWTRRDWAGRERELLAGLERTVKDVAGRTALPVEVDLSPWLADAYPDEFGRIVRRADRVALMAYRDRAADVLAISAAARAIVARVGKPCRIGVDVLPSEAPAETFADDGRAVLERELAAIEAALAGARAFAGTAIHDYDHWRALA</sequence>